<evidence type="ECO:0000256" key="4">
    <source>
        <dbReference type="ARBA" id="ARBA00012531"/>
    </source>
</evidence>
<dbReference type="PROSITE" id="PS51471">
    <property type="entry name" value="FE2OG_OXY"/>
    <property type="match status" value="1"/>
</dbReference>
<sequence>MEPIVTALKSVPIIDLTPARLGSQADKLAVARQIDEAARSIGFLVVRGHGVPQEVIEAASSVTRRFYDLSPSEKGRSRPRSKGVYRGYFGLETGNLASTIDEANAKPDHREYFTLGPVDVDAADPYYRTDLAKEIFLPNIWPADPQFRPAIEAYYRQMEELAGLLMNLCALGLGLDESWFDDKFDKHTTNLVLSNYPDQPDGVMDGQLRAGAHTDYGSLTILKTEDKPGGLEVQTADGRWEAVPIVADAFIINLGDLMAYWTNDEWVSTMHRVVNPPRDKAVGSRRQSLVFFHQPNYDARIACIPTCTAQAPKYPVTTANAHLQSKMAKMNDTPKFAEATN</sequence>
<feature type="domain" description="Fe2OG dioxygenase" evidence="12">
    <location>
        <begin position="186"/>
        <end position="295"/>
    </location>
</feature>
<evidence type="ECO:0000313" key="14">
    <source>
        <dbReference type="Proteomes" id="UP000639859"/>
    </source>
</evidence>
<evidence type="ECO:0000256" key="9">
    <source>
        <dbReference type="ARBA" id="ARBA00047725"/>
    </source>
</evidence>
<keyword evidence="11" id="KW-0408">Iron</keyword>
<evidence type="ECO:0000256" key="11">
    <source>
        <dbReference type="RuleBase" id="RU003682"/>
    </source>
</evidence>
<evidence type="ECO:0000256" key="10">
    <source>
        <dbReference type="ARBA" id="ARBA00049359"/>
    </source>
</evidence>
<name>A0ABS0SZW0_9CAUL</name>
<dbReference type="Pfam" id="PF14226">
    <property type="entry name" value="DIOX_N"/>
    <property type="match status" value="1"/>
</dbReference>
<organism evidence="13 14">
    <name type="scientific">Caulobacter hibisci</name>
    <dbReference type="NCBI Taxonomy" id="2035993"/>
    <lineage>
        <taxon>Bacteria</taxon>
        <taxon>Pseudomonadati</taxon>
        <taxon>Pseudomonadota</taxon>
        <taxon>Alphaproteobacteria</taxon>
        <taxon>Caulobacterales</taxon>
        <taxon>Caulobacteraceae</taxon>
        <taxon>Caulobacter</taxon>
    </lineage>
</organism>
<dbReference type="EC" id="1.14.20.7" evidence="3"/>
<dbReference type="InterPro" id="IPR044861">
    <property type="entry name" value="IPNS-like_FE2OG_OXY"/>
</dbReference>
<keyword evidence="11" id="KW-0560">Oxidoreductase</keyword>
<accession>A0ABS0SZW0</accession>
<evidence type="ECO:0000313" key="13">
    <source>
        <dbReference type="EMBL" id="MBI1685144.1"/>
    </source>
</evidence>
<evidence type="ECO:0000256" key="2">
    <source>
        <dbReference type="ARBA" id="ARBA00004767"/>
    </source>
</evidence>
<comment type="pathway">
    <text evidence="2">Alkene biosynthesis; ethylene biosynthesis via 2-oxoglutarate.</text>
</comment>
<evidence type="ECO:0000256" key="5">
    <source>
        <dbReference type="ARBA" id="ARBA00019045"/>
    </source>
</evidence>
<dbReference type="InterPro" id="IPR027443">
    <property type="entry name" value="IPNS-like_sf"/>
</dbReference>
<comment type="cofactor">
    <cofactor evidence="1">
        <name>Fe(2+)</name>
        <dbReference type="ChEBI" id="CHEBI:29033"/>
    </cofactor>
</comment>
<gene>
    <name evidence="13" type="ORF">I4Q42_15845</name>
</gene>
<dbReference type="SUPFAM" id="SSF51197">
    <property type="entry name" value="Clavaminate synthase-like"/>
    <property type="match status" value="1"/>
</dbReference>
<evidence type="ECO:0000256" key="1">
    <source>
        <dbReference type="ARBA" id="ARBA00001954"/>
    </source>
</evidence>
<evidence type="ECO:0000256" key="8">
    <source>
        <dbReference type="ARBA" id="ARBA00031282"/>
    </source>
</evidence>
<evidence type="ECO:0000256" key="7">
    <source>
        <dbReference type="ARBA" id="ARBA00031011"/>
    </source>
</evidence>
<dbReference type="PRINTS" id="PR00682">
    <property type="entry name" value="IPNSYNTHASE"/>
</dbReference>
<comment type="catalytic activity">
    <reaction evidence="9">
        <text>2-oxoglutarate + O2 + 2 H(+) = ethene + 3 CO2 + H2O</text>
        <dbReference type="Rhea" id="RHEA:31523"/>
        <dbReference type="ChEBI" id="CHEBI:15377"/>
        <dbReference type="ChEBI" id="CHEBI:15378"/>
        <dbReference type="ChEBI" id="CHEBI:15379"/>
        <dbReference type="ChEBI" id="CHEBI:16526"/>
        <dbReference type="ChEBI" id="CHEBI:16810"/>
        <dbReference type="ChEBI" id="CHEBI:18153"/>
        <dbReference type="EC" id="1.13.12.19"/>
    </reaction>
</comment>
<proteinExistence type="inferred from homology"/>
<comment type="catalytic activity">
    <reaction evidence="10">
        <text>L-arginine + 2-oxoglutarate + O2 = guanidine + L-glutamate 5-semialdehyde + succinate + CO2</text>
        <dbReference type="Rhea" id="RHEA:31535"/>
        <dbReference type="ChEBI" id="CHEBI:15379"/>
        <dbReference type="ChEBI" id="CHEBI:16526"/>
        <dbReference type="ChEBI" id="CHEBI:16810"/>
        <dbReference type="ChEBI" id="CHEBI:30031"/>
        <dbReference type="ChEBI" id="CHEBI:30087"/>
        <dbReference type="ChEBI" id="CHEBI:32682"/>
        <dbReference type="ChEBI" id="CHEBI:58066"/>
        <dbReference type="EC" id="1.14.20.7"/>
    </reaction>
</comment>
<evidence type="ECO:0000256" key="6">
    <source>
        <dbReference type="ARBA" id="ARBA00022666"/>
    </source>
</evidence>
<dbReference type="EC" id="1.13.12.19" evidence="4"/>
<protein>
    <recommendedName>
        <fullName evidence="5">2-oxoglutarate-dependent ethylene/succinate-forming enzyme</fullName>
        <ecNumber evidence="4">1.13.12.19</ecNumber>
        <ecNumber evidence="3">1.14.20.7</ecNumber>
    </recommendedName>
    <alternativeName>
        <fullName evidence="7">2-oxoglutarate dioxygenase (ethylene-forming)</fullName>
    </alternativeName>
    <alternativeName>
        <fullName evidence="8">2-oxoglutarate/L-arginine monooxygenase/decarboxylase (succinate-forming)</fullName>
    </alternativeName>
</protein>
<evidence type="ECO:0000259" key="12">
    <source>
        <dbReference type="PROSITE" id="PS51471"/>
    </source>
</evidence>
<keyword evidence="6" id="KW-0266">Ethylene biosynthesis</keyword>
<dbReference type="InterPro" id="IPR050231">
    <property type="entry name" value="Iron_ascorbate_oxido_reductase"/>
</dbReference>
<reference evidence="13 14" key="1">
    <citation type="submission" date="2020-11" db="EMBL/GenBank/DDBJ databases">
        <title>genome sequence of strain KACC 18849.</title>
        <authorList>
            <person name="Gao J."/>
            <person name="Zhang X."/>
        </authorList>
    </citation>
    <scope>NUCLEOTIDE SEQUENCE [LARGE SCALE GENOMIC DNA]</scope>
    <source>
        <strain evidence="13 14">KACC 18849</strain>
    </source>
</reference>
<dbReference type="InterPro" id="IPR026992">
    <property type="entry name" value="DIOX_N"/>
</dbReference>
<dbReference type="InterPro" id="IPR005123">
    <property type="entry name" value="Oxoglu/Fe-dep_dioxygenase_dom"/>
</dbReference>
<dbReference type="Proteomes" id="UP000639859">
    <property type="component" value="Unassembled WGS sequence"/>
</dbReference>
<dbReference type="Gene3D" id="2.60.120.330">
    <property type="entry name" value="B-lactam Antibiotic, Isopenicillin N Synthase, Chain"/>
    <property type="match status" value="1"/>
</dbReference>
<comment type="caution">
    <text evidence="13">The sequence shown here is derived from an EMBL/GenBank/DDBJ whole genome shotgun (WGS) entry which is preliminary data.</text>
</comment>
<evidence type="ECO:0000256" key="3">
    <source>
        <dbReference type="ARBA" id="ARBA00012293"/>
    </source>
</evidence>
<comment type="similarity">
    <text evidence="11">Belongs to the iron/ascorbate-dependent oxidoreductase family.</text>
</comment>
<keyword evidence="14" id="KW-1185">Reference proteome</keyword>
<dbReference type="PANTHER" id="PTHR47990">
    <property type="entry name" value="2-OXOGLUTARATE (2OG) AND FE(II)-DEPENDENT OXYGENASE SUPERFAMILY PROTEIN-RELATED"/>
    <property type="match status" value="1"/>
</dbReference>
<dbReference type="Pfam" id="PF03171">
    <property type="entry name" value="2OG-FeII_Oxy"/>
    <property type="match status" value="1"/>
</dbReference>
<dbReference type="EMBL" id="JADWOX010000011">
    <property type="protein sequence ID" value="MBI1685144.1"/>
    <property type="molecule type" value="Genomic_DNA"/>
</dbReference>
<keyword evidence="11" id="KW-0479">Metal-binding</keyword>